<feature type="transmembrane region" description="Helical" evidence="1">
    <location>
        <begin position="132"/>
        <end position="152"/>
    </location>
</feature>
<dbReference type="PANTHER" id="PTHR40465:SF1">
    <property type="entry name" value="DUF6534 DOMAIN-CONTAINING PROTEIN"/>
    <property type="match status" value="1"/>
</dbReference>
<feature type="transmembrane region" description="Helical" evidence="1">
    <location>
        <begin position="164"/>
        <end position="188"/>
    </location>
</feature>
<feature type="transmembrane region" description="Helical" evidence="1">
    <location>
        <begin position="20"/>
        <end position="40"/>
    </location>
</feature>
<keyword evidence="1" id="KW-0812">Transmembrane</keyword>
<feature type="transmembrane region" description="Helical" evidence="1">
    <location>
        <begin position="52"/>
        <end position="81"/>
    </location>
</feature>
<dbReference type="InterPro" id="IPR045339">
    <property type="entry name" value="DUF6534"/>
</dbReference>
<feature type="transmembrane region" description="Helical" evidence="1">
    <location>
        <begin position="101"/>
        <end position="120"/>
    </location>
</feature>
<keyword evidence="1" id="KW-0472">Membrane</keyword>
<evidence type="ECO:0000256" key="1">
    <source>
        <dbReference type="SAM" id="Phobius"/>
    </source>
</evidence>
<organism evidence="3 4">
    <name type="scientific">Crucibulum laeve</name>
    <dbReference type="NCBI Taxonomy" id="68775"/>
    <lineage>
        <taxon>Eukaryota</taxon>
        <taxon>Fungi</taxon>
        <taxon>Dikarya</taxon>
        <taxon>Basidiomycota</taxon>
        <taxon>Agaricomycotina</taxon>
        <taxon>Agaricomycetes</taxon>
        <taxon>Agaricomycetidae</taxon>
        <taxon>Agaricales</taxon>
        <taxon>Agaricineae</taxon>
        <taxon>Nidulariaceae</taxon>
        <taxon>Crucibulum</taxon>
    </lineage>
</organism>
<proteinExistence type="predicted"/>
<dbReference type="OrthoDB" id="2535105at2759"/>
<sequence>MDGELELQLPTTAPHDTVGILFVGFALSAVIYGVTCIQTARYFRLYCKGDNWLLKSAVISVWIIETVVTCFTMHGMFYYAIQSKGDFTALWMIPWTISIQSAFNTLSGMIVQFFFAWRIFILSARNYWHTSFICSMSVAQFAMGTSVSILWLGTSEQNIKVLKILVPSFALTAATDIVICASLCYYLHARKTGIAATNTLVNKLIVLTINNGIFSCSMALLALIALYTLPMTQLATACCFLYGKAYINTFLASLNSRLKTRRRMTNEEYERSAGSLLCKHLAESISVDDQSLKETTSLRDAQSPRTPLRFDDVIDISRNPYIQSGSDIPMP</sequence>
<keyword evidence="4" id="KW-1185">Reference proteome</keyword>
<keyword evidence="1" id="KW-1133">Transmembrane helix</keyword>
<name>A0A5C3M7S6_9AGAR</name>
<dbReference type="STRING" id="68775.A0A5C3M7S6"/>
<dbReference type="PANTHER" id="PTHR40465">
    <property type="entry name" value="CHROMOSOME 1, WHOLE GENOME SHOTGUN SEQUENCE"/>
    <property type="match status" value="1"/>
</dbReference>
<feature type="domain" description="DUF6534" evidence="2">
    <location>
        <begin position="172"/>
        <end position="257"/>
    </location>
</feature>
<reference evidence="3 4" key="1">
    <citation type="journal article" date="2019" name="Nat. Ecol. Evol.">
        <title>Megaphylogeny resolves global patterns of mushroom evolution.</title>
        <authorList>
            <person name="Varga T."/>
            <person name="Krizsan K."/>
            <person name="Foldi C."/>
            <person name="Dima B."/>
            <person name="Sanchez-Garcia M."/>
            <person name="Sanchez-Ramirez S."/>
            <person name="Szollosi G.J."/>
            <person name="Szarkandi J.G."/>
            <person name="Papp V."/>
            <person name="Albert L."/>
            <person name="Andreopoulos W."/>
            <person name="Angelini C."/>
            <person name="Antonin V."/>
            <person name="Barry K.W."/>
            <person name="Bougher N.L."/>
            <person name="Buchanan P."/>
            <person name="Buyck B."/>
            <person name="Bense V."/>
            <person name="Catcheside P."/>
            <person name="Chovatia M."/>
            <person name="Cooper J."/>
            <person name="Damon W."/>
            <person name="Desjardin D."/>
            <person name="Finy P."/>
            <person name="Geml J."/>
            <person name="Haridas S."/>
            <person name="Hughes K."/>
            <person name="Justo A."/>
            <person name="Karasinski D."/>
            <person name="Kautmanova I."/>
            <person name="Kiss B."/>
            <person name="Kocsube S."/>
            <person name="Kotiranta H."/>
            <person name="LaButti K.M."/>
            <person name="Lechner B.E."/>
            <person name="Liimatainen K."/>
            <person name="Lipzen A."/>
            <person name="Lukacs Z."/>
            <person name="Mihaltcheva S."/>
            <person name="Morgado L.N."/>
            <person name="Niskanen T."/>
            <person name="Noordeloos M.E."/>
            <person name="Ohm R.A."/>
            <person name="Ortiz-Santana B."/>
            <person name="Ovrebo C."/>
            <person name="Racz N."/>
            <person name="Riley R."/>
            <person name="Savchenko A."/>
            <person name="Shiryaev A."/>
            <person name="Soop K."/>
            <person name="Spirin V."/>
            <person name="Szebenyi C."/>
            <person name="Tomsovsky M."/>
            <person name="Tulloss R.E."/>
            <person name="Uehling J."/>
            <person name="Grigoriev I.V."/>
            <person name="Vagvolgyi C."/>
            <person name="Papp T."/>
            <person name="Martin F.M."/>
            <person name="Miettinen O."/>
            <person name="Hibbett D.S."/>
            <person name="Nagy L.G."/>
        </authorList>
    </citation>
    <scope>NUCLEOTIDE SEQUENCE [LARGE SCALE GENOMIC DNA]</scope>
    <source>
        <strain evidence="3 4">CBS 166.37</strain>
    </source>
</reference>
<dbReference type="EMBL" id="ML213596">
    <property type="protein sequence ID" value="TFK40476.1"/>
    <property type="molecule type" value="Genomic_DNA"/>
</dbReference>
<evidence type="ECO:0000313" key="4">
    <source>
        <dbReference type="Proteomes" id="UP000308652"/>
    </source>
</evidence>
<dbReference type="Proteomes" id="UP000308652">
    <property type="component" value="Unassembled WGS sequence"/>
</dbReference>
<dbReference type="AlphaFoldDB" id="A0A5C3M7S6"/>
<protein>
    <recommendedName>
        <fullName evidence="2">DUF6534 domain-containing protein</fullName>
    </recommendedName>
</protein>
<gene>
    <name evidence="3" type="ORF">BDQ12DRAFT_679492</name>
</gene>
<feature type="transmembrane region" description="Helical" evidence="1">
    <location>
        <begin position="234"/>
        <end position="254"/>
    </location>
</feature>
<accession>A0A5C3M7S6</accession>
<evidence type="ECO:0000313" key="3">
    <source>
        <dbReference type="EMBL" id="TFK40476.1"/>
    </source>
</evidence>
<evidence type="ECO:0000259" key="2">
    <source>
        <dbReference type="Pfam" id="PF20152"/>
    </source>
</evidence>
<dbReference type="Pfam" id="PF20152">
    <property type="entry name" value="DUF6534"/>
    <property type="match status" value="1"/>
</dbReference>
<feature type="transmembrane region" description="Helical" evidence="1">
    <location>
        <begin position="200"/>
        <end position="228"/>
    </location>
</feature>